<keyword evidence="1" id="KW-0732">Signal</keyword>
<accession>A0A915AEW1</accession>
<proteinExistence type="predicted"/>
<evidence type="ECO:0000256" key="1">
    <source>
        <dbReference type="SAM" id="SignalP"/>
    </source>
</evidence>
<organism evidence="2 3">
    <name type="scientific">Parascaris univalens</name>
    <name type="common">Nematode worm</name>
    <dbReference type="NCBI Taxonomy" id="6257"/>
    <lineage>
        <taxon>Eukaryota</taxon>
        <taxon>Metazoa</taxon>
        <taxon>Ecdysozoa</taxon>
        <taxon>Nematoda</taxon>
        <taxon>Chromadorea</taxon>
        <taxon>Rhabditida</taxon>
        <taxon>Spirurina</taxon>
        <taxon>Ascaridomorpha</taxon>
        <taxon>Ascaridoidea</taxon>
        <taxon>Ascarididae</taxon>
        <taxon>Parascaris</taxon>
    </lineage>
</organism>
<protein>
    <submittedName>
        <fullName evidence="3">Secreted protein</fullName>
    </submittedName>
</protein>
<dbReference type="WBParaSite" id="PgR004_g116_t01">
    <property type="protein sequence ID" value="PgR004_g116_t01"/>
    <property type="gene ID" value="PgR004_g116"/>
</dbReference>
<evidence type="ECO:0000313" key="2">
    <source>
        <dbReference type="Proteomes" id="UP000887569"/>
    </source>
</evidence>
<sequence>MRRLISVFMPLLLLSSTHWFCFVDLFSSQPNDRLAPNCHGIETSCCWSWIVNFGVHKTEFCPLDNSLISYHPLIFVVINCCSNSGSREVEILSAGAARLLSNFRHMFHFFSLSLMSPNSRNK</sequence>
<evidence type="ECO:0000313" key="3">
    <source>
        <dbReference type="WBParaSite" id="PgR004_g116_t01"/>
    </source>
</evidence>
<name>A0A915AEW1_PARUN</name>
<feature type="chain" id="PRO_5037757279" evidence="1">
    <location>
        <begin position="20"/>
        <end position="122"/>
    </location>
</feature>
<dbReference type="AlphaFoldDB" id="A0A915AEW1"/>
<reference evidence="3" key="1">
    <citation type="submission" date="2022-11" db="UniProtKB">
        <authorList>
            <consortium name="WormBaseParasite"/>
        </authorList>
    </citation>
    <scope>IDENTIFICATION</scope>
</reference>
<feature type="signal peptide" evidence="1">
    <location>
        <begin position="1"/>
        <end position="19"/>
    </location>
</feature>
<dbReference type="Proteomes" id="UP000887569">
    <property type="component" value="Unplaced"/>
</dbReference>
<keyword evidence="2" id="KW-1185">Reference proteome</keyword>